<reference evidence="1 2" key="1">
    <citation type="journal article" date="2005" name="PLoS Genet.">
        <title>Life in hot carbon monoxide: the complete genome sequence of Carboxydothermus hydrogenoformans Z-2901.</title>
        <authorList>
            <person name="Wu M."/>
            <person name="Ren Q."/>
            <person name="Durkin A.S."/>
            <person name="Daugherty S.C."/>
            <person name="Brinkac L.M."/>
            <person name="Dodson R.J."/>
            <person name="Madupu R."/>
            <person name="Sullivan S.A."/>
            <person name="Kolonay J.F."/>
            <person name="Haft D.H."/>
            <person name="Nelson W.C."/>
            <person name="Tallon L.J."/>
            <person name="Jones K.M."/>
            <person name="Ulrich L.E."/>
            <person name="Gonzalez J.M."/>
            <person name="Zhulin I.B."/>
            <person name="Robb F.T."/>
            <person name="Eisen J.A."/>
        </authorList>
    </citation>
    <scope>NUCLEOTIDE SEQUENCE [LARGE SCALE GENOMIC DNA]</scope>
    <source>
        <strain evidence="2">ATCC BAA-161 / DSM 6008 / Z-2901</strain>
    </source>
</reference>
<dbReference type="STRING" id="246194.CHY_1841"/>
<evidence type="ECO:0000313" key="2">
    <source>
        <dbReference type="Proteomes" id="UP000002706"/>
    </source>
</evidence>
<proteinExistence type="predicted"/>
<dbReference type="AlphaFoldDB" id="Q3AB23"/>
<dbReference type="Proteomes" id="UP000002706">
    <property type="component" value="Chromosome"/>
</dbReference>
<dbReference type="InParanoid" id="Q3AB23"/>
<accession>Q3AB23</accession>
<organism evidence="1 2">
    <name type="scientific">Carboxydothermus hydrogenoformans (strain ATCC BAA-161 / DSM 6008 / Z-2901)</name>
    <dbReference type="NCBI Taxonomy" id="246194"/>
    <lineage>
        <taxon>Bacteria</taxon>
        <taxon>Bacillati</taxon>
        <taxon>Bacillota</taxon>
        <taxon>Clostridia</taxon>
        <taxon>Thermoanaerobacterales</taxon>
        <taxon>Thermoanaerobacteraceae</taxon>
        <taxon>Carboxydothermus</taxon>
    </lineage>
</organism>
<dbReference type="HOGENOM" id="CLU_3306674_0_0_9"/>
<evidence type="ECO:0000313" key="1">
    <source>
        <dbReference type="EMBL" id="ABB14061.1"/>
    </source>
</evidence>
<dbReference type="EMBL" id="CP000141">
    <property type="protein sequence ID" value="ABB14061.1"/>
    <property type="molecule type" value="Genomic_DNA"/>
</dbReference>
<protein>
    <submittedName>
        <fullName evidence="1">Uncharacterized protein</fullName>
    </submittedName>
</protein>
<gene>
    <name evidence="1" type="ordered locus">CHY_1841</name>
</gene>
<dbReference type="KEGG" id="chy:CHY_1841"/>
<keyword evidence="2" id="KW-1185">Reference proteome</keyword>
<name>Q3AB23_CARHZ</name>
<sequence>MPMLMDTVCGLEKWRALQLGTGLLYPGRAFLFIKGRGRG</sequence>